<dbReference type="NCBIfam" id="TIGR02672">
    <property type="entry name" value="cas_csm6"/>
    <property type="match status" value="1"/>
</dbReference>
<evidence type="ECO:0000259" key="1">
    <source>
        <dbReference type="Pfam" id="PF09659"/>
    </source>
</evidence>
<dbReference type="InterPro" id="IPR013489">
    <property type="entry name" value="CRISPR-assoc_prot_Csm6"/>
</dbReference>
<reference evidence="3 4" key="1">
    <citation type="submission" date="2017-06" db="EMBL/GenBank/DDBJ databases">
        <title>Investigating the central metabolism of Clostridium thermosuccinogenes.</title>
        <authorList>
            <person name="Koendjbiharie J.G."/>
            <person name="van Kranenburg R."/>
        </authorList>
    </citation>
    <scope>NUCLEOTIDE SEQUENCE [LARGE SCALE GENOMIC DNA]</scope>
    <source>
        <strain evidence="3 4">DSM 5806</strain>
    </source>
</reference>
<evidence type="ECO:0000259" key="2">
    <source>
        <dbReference type="Pfam" id="PF22208"/>
    </source>
</evidence>
<dbReference type="InterPro" id="IPR053941">
    <property type="entry name" value="Csm6_HEPN"/>
</dbReference>
<dbReference type="RefSeq" id="WP_103081255.1">
    <property type="nucleotide sequence ID" value="NZ_CP021850.1"/>
</dbReference>
<evidence type="ECO:0000313" key="4">
    <source>
        <dbReference type="Proteomes" id="UP000236151"/>
    </source>
</evidence>
<keyword evidence="4" id="KW-1185">Reference proteome</keyword>
<evidence type="ECO:0008006" key="5">
    <source>
        <dbReference type="Google" id="ProtNLM"/>
    </source>
</evidence>
<comment type="caution">
    <text evidence="3">The sequence shown here is derived from an EMBL/GenBank/DDBJ whole genome shotgun (WGS) entry which is preliminary data.</text>
</comment>
<accession>A0A2K2FLB1</accession>
<dbReference type="Pfam" id="PF09659">
    <property type="entry name" value="Cas_Csm6_HEPN"/>
    <property type="match status" value="1"/>
</dbReference>
<dbReference type="EMBL" id="NIOJ01000017">
    <property type="protein sequence ID" value="PNT99558.1"/>
    <property type="molecule type" value="Genomic_DNA"/>
</dbReference>
<protein>
    <recommendedName>
        <fullName evidence="5">CRISPR-associated protein Csm6</fullName>
    </recommendedName>
</protein>
<dbReference type="KEGG" id="cthd:CDO33_09465"/>
<dbReference type="InterPro" id="IPR053955">
    <property type="entry name" value="Csm6_CARF"/>
</dbReference>
<dbReference type="Proteomes" id="UP000236151">
    <property type="component" value="Unassembled WGS sequence"/>
</dbReference>
<proteinExistence type="predicted"/>
<name>A0A2K2FLB1_9CLOT</name>
<feature type="domain" description="Csm6 CARF" evidence="2">
    <location>
        <begin position="81"/>
        <end position="171"/>
    </location>
</feature>
<dbReference type="Pfam" id="PF22208">
    <property type="entry name" value="Cas_Csm6_CARF"/>
    <property type="match status" value="1"/>
</dbReference>
<dbReference type="AlphaFoldDB" id="A0A2K2FLB1"/>
<evidence type="ECO:0000313" key="3">
    <source>
        <dbReference type="EMBL" id="PNT99558.1"/>
    </source>
</evidence>
<organism evidence="3 4">
    <name type="scientific">Clostridium thermosuccinogenes</name>
    <dbReference type="NCBI Taxonomy" id="84032"/>
    <lineage>
        <taxon>Bacteria</taxon>
        <taxon>Bacillati</taxon>
        <taxon>Bacillota</taxon>
        <taxon>Clostridia</taxon>
        <taxon>Eubacteriales</taxon>
        <taxon>Clostridiaceae</taxon>
        <taxon>Clostridium</taxon>
    </lineage>
</organism>
<sequence>MSEYVLFSPLGMSDPTRGCRDGAFIHICRKYRPKKAYLYMSKEICEYDELDNRYEKYLSLLCEKLDFKCDVKKIKRPDLVKVNDFEAFYGDFSKIMESISSENPGCDILINLSSGTAQMKSALLVLGTLFPKPLTMVQVSTPSQKSNDTKPVGKDYDIYLEWELNEDNYEDYSDEDKYRCFVSKSENLNARIMYETVGKHILAYDYKAALTVAENIKDFMDTRALNLINAGFRRLILDLGNAERFAENAGYDLLPINEKRYNEKEKVVFEYILTLKIKREKGEIADFVRAVSPVLTDMFEIYLKNKCNIDIESYYLKDPYGRYAPKLSRNLLPADIIQILDSTYASRGGYRDTEPCAANLSPIVAAKGDAKAGGIAVKLRSFEGRVRNIAAHEIVVVTEKWIKERSGFNTGEVLKMLMDFFSCCIDIPQNTWNSYEQLNKTILEIPLLK</sequence>
<gene>
    <name evidence="3" type="ORF">CDQ84_08225</name>
</gene>
<feature type="domain" description="Csm6 HEPN" evidence="1">
    <location>
        <begin position="266"/>
        <end position="442"/>
    </location>
</feature>